<feature type="domain" description="DUF5641" evidence="1">
    <location>
        <begin position="140"/>
        <end position="222"/>
    </location>
</feature>
<evidence type="ECO:0000313" key="3">
    <source>
        <dbReference type="Proteomes" id="UP000683360"/>
    </source>
</evidence>
<name>A0A8S3U9U7_MYTED</name>
<proteinExistence type="predicted"/>
<dbReference type="AlphaFoldDB" id="A0A8S3U9U7"/>
<sequence>MRMNICCSNSLWWSIVGYTSSTLDVNNVKGISHRTPVTELRVPPLVIKYLVNALEGEFAHDKGNLKKLSQEDITFLSIMDDNNENEDLRTVFYEVMLIVNSRPLTVSEIDDPRALEPLTPNHILTAKSEIPSSPQSEFVKREYIAQISIRQKWHKPVRNMCFRDIVLVKDVELPRNHWPLAKVVEVKVDDDRLVRRVKVMLGQRGSTKPSVLERSVHKLVLLM</sequence>
<gene>
    <name evidence="2" type="ORF">MEDL_52644</name>
</gene>
<dbReference type="PANTHER" id="PTHR47331">
    <property type="entry name" value="PHD-TYPE DOMAIN-CONTAINING PROTEIN"/>
    <property type="match status" value="1"/>
</dbReference>
<protein>
    <recommendedName>
        <fullName evidence="1">DUF5641 domain-containing protein</fullName>
    </recommendedName>
</protein>
<dbReference type="Pfam" id="PF18701">
    <property type="entry name" value="DUF5641"/>
    <property type="match status" value="1"/>
</dbReference>
<evidence type="ECO:0000259" key="1">
    <source>
        <dbReference type="Pfam" id="PF18701"/>
    </source>
</evidence>
<reference evidence="2" key="1">
    <citation type="submission" date="2021-03" db="EMBL/GenBank/DDBJ databases">
        <authorList>
            <person name="Bekaert M."/>
        </authorList>
    </citation>
    <scope>NUCLEOTIDE SEQUENCE</scope>
</reference>
<dbReference type="PANTHER" id="PTHR47331:SF5">
    <property type="entry name" value="RIBONUCLEASE H"/>
    <property type="match status" value="1"/>
</dbReference>
<comment type="caution">
    <text evidence="2">The sequence shown here is derived from an EMBL/GenBank/DDBJ whole genome shotgun (WGS) entry which is preliminary data.</text>
</comment>
<keyword evidence="3" id="KW-1185">Reference proteome</keyword>
<dbReference type="EMBL" id="CAJPWZ010002555">
    <property type="protein sequence ID" value="CAG2240320.1"/>
    <property type="molecule type" value="Genomic_DNA"/>
</dbReference>
<organism evidence="2 3">
    <name type="scientific">Mytilus edulis</name>
    <name type="common">Blue mussel</name>
    <dbReference type="NCBI Taxonomy" id="6550"/>
    <lineage>
        <taxon>Eukaryota</taxon>
        <taxon>Metazoa</taxon>
        <taxon>Spiralia</taxon>
        <taxon>Lophotrochozoa</taxon>
        <taxon>Mollusca</taxon>
        <taxon>Bivalvia</taxon>
        <taxon>Autobranchia</taxon>
        <taxon>Pteriomorphia</taxon>
        <taxon>Mytilida</taxon>
        <taxon>Mytiloidea</taxon>
        <taxon>Mytilidae</taxon>
        <taxon>Mytilinae</taxon>
        <taxon>Mytilus</taxon>
    </lineage>
</organism>
<accession>A0A8S3U9U7</accession>
<evidence type="ECO:0000313" key="2">
    <source>
        <dbReference type="EMBL" id="CAG2240320.1"/>
    </source>
</evidence>
<dbReference type="Proteomes" id="UP000683360">
    <property type="component" value="Unassembled WGS sequence"/>
</dbReference>
<dbReference type="InterPro" id="IPR040676">
    <property type="entry name" value="DUF5641"/>
</dbReference>